<evidence type="ECO:0000313" key="12">
    <source>
        <dbReference type="Proteomes" id="UP000825935"/>
    </source>
</evidence>
<evidence type="ECO:0000256" key="4">
    <source>
        <dbReference type="ARBA" id="ARBA00023284"/>
    </source>
</evidence>
<dbReference type="GO" id="GO:0005829">
    <property type="term" value="C:cytosol"/>
    <property type="evidence" value="ECO:0007669"/>
    <property type="project" value="TreeGrafter"/>
</dbReference>
<keyword evidence="3 8" id="KW-0560">Oxidoreductase</keyword>
<keyword evidence="1 8" id="KW-0575">Peroxidase</keyword>
<dbReference type="Gene3D" id="3.30.1020.10">
    <property type="entry name" value="Antioxidant, Horf6, Chain A, domain2"/>
    <property type="match status" value="1"/>
</dbReference>
<feature type="domain" description="Thioredoxin" evidence="10">
    <location>
        <begin position="3"/>
        <end position="165"/>
    </location>
</feature>
<evidence type="ECO:0000256" key="2">
    <source>
        <dbReference type="ARBA" id="ARBA00022862"/>
    </source>
</evidence>
<dbReference type="InterPro" id="IPR000866">
    <property type="entry name" value="AhpC/TSA"/>
</dbReference>
<dbReference type="InterPro" id="IPR024706">
    <property type="entry name" value="Peroxiredoxin_AhpC-typ"/>
</dbReference>
<keyword evidence="4 8" id="KW-0676">Redox-active center</keyword>
<dbReference type="InterPro" id="IPR045020">
    <property type="entry name" value="PRX_1cys"/>
</dbReference>
<evidence type="ECO:0000256" key="8">
    <source>
        <dbReference type="PIRNR" id="PIRNR000239"/>
    </source>
</evidence>
<dbReference type="PIRSF" id="PIRSF000239">
    <property type="entry name" value="AHPC"/>
    <property type="match status" value="1"/>
</dbReference>
<evidence type="ECO:0000256" key="6">
    <source>
        <dbReference type="ARBA" id="ARBA00045282"/>
    </source>
</evidence>
<name>A0A8T2S9W5_CERRI</name>
<gene>
    <name evidence="11" type="ORF">KP509_22G078700</name>
</gene>
<dbReference type="OMA" id="DHVDWVN"/>
<dbReference type="OrthoDB" id="2996783at2759"/>
<dbReference type="InterPro" id="IPR036249">
    <property type="entry name" value="Thioredoxin-like_sf"/>
</dbReference>
<reference evidence="11" key="1">
    <citation type="submission" date="2021-08" db="EMBL/GenBank/DDBJ databases">
        <title>WGS assembly of Ceratopteris richardii.</title>
        <authorList>
            <person name="Marchant D.B."/>
            <person name="Chen G."/>
            <person name="Jenkins J."/>
            <person name="Shu S."/>
            <person name="Leebens-Mack J."/>
            <person name="Grimwood J."/>
            <person name="Schmutz J."/>
            <person name="Soltis P."/>
            <person name="Soltis D."/>
            <person name="Chen Z.-H."/>
        </authorList>
    </citation>
    <scope>NUCLEOTIDE SEQUENCE</scope>
    <source>
        <strain evidence="11">Whitten #5841</strain>
        <tissue evidence="11">Leaf</tissue>
    </source>
</reference>
<proteinExistence type="inferred from homology"/>
<dbReference type="Pfam" id="PF10417">
    <property type="entry name" value="1-cysPrx_C"/>
    <property type="match status" value="1"/>
</dbReference>
<dbReference type="InterPro" id="IPR013766">
    <property type="entry name" value="Thioredoxin_domain"/>
</dbReference>
<evidence type="ECO:0000256" key="5">
    <source>
        <dbReference type="ARBA" id="ARBA00025719"/>
    </source>
</evidence>
<dbReference type="EMBL" id="CM035427">
    <property type="protein sequence ID" value="KAH7307809.1"/>
    <property type="molecule type" value="Genomic_DNA"/>
</dbReference>
<dbReference type="GO" id="GO:0140824">
    <property type="term" value="F:thioredoxin-dependent peroxiredoxin activity"/>
    <property type="evidence" value="ECO:0007669"/>
    <property type="project" value="UniProtKB-EC"/>
</dbReference>
<dbReference type="SUPFAM" id="SSF52833">
    <property type="entry name" value="Thioredoxin-like"/>
    <property type="match status" value="1"/>
</dbReference>
<dbReference type="FunFam" id="3.40.30.10:FF:000011">
    <property type="entry name" value="Peroxiredoxin PRX1"/>
    <property type="match status" value="1"/>
</dbReference>
<accession>A0A8T2S9W5</accession>
<evidence type="ECO:0000256" key="9">
    <source>
        <dbReference type="PIRSR" id="PIRSR000239-1"/>
    </source>
</evidence>
<dbReference type="Gene3D" id="3.40.30.10">
    <property type="entry name" value="Glutaredoxin"/>
    <property type="match status" value="1"/>
</dbReference>
<protein>
    <recommendedName>
        <fullName evidence="8">Peroxiredoxin</fullName>
        <ecNumber evidence="8">1.11.1.24</ecNumber>
    </recommendedName>
</protein>
<dbReference type="PANTHER" id="PTHR43503:SF12">
    <property type="entry name" value="PEROXIREDOXIN"/>
    <property type="match status" value="1"/>
</dbReference>
<dbReference type="AlphaFoldDB" id="A0A8T2S9W5"/>
<dbReference type="CDD" id="cd03016">
    <property type="entry name" value="PRX_1cys"/>
    <property type="match status" value="1"/>
</dbReference>
<comment type="caution">
    <text evidence="11">The sequence shown here is derived from an EMBL/GenBank/DDBJ whole genome shotgun (WGS) entry which is preliminary data.</text>
</comment>
<dbReference type="GO" id="GO:0045454">
    <property type="term" value="P:cell redox homeostasis"/>
    <property type="evidence" value="ECO:0007669"/>
    <property type="project" value="TreeGrafter"/>
</dbReference>
<sequence>MALRLGTVVPDFEAESTQGRISFHEFVNGNWAILFSHPNDFTPVCTTELGSVATLMPEFIKRGVKVLALSCNDLTSHFRWIPDIEASNKQKSIVSFPIICDPDRTIATQLGMLDPDEIDPSGVPLAARAVLIVGPDKKLKASILYPASTGRSFSEILRVIDSLQLTSRHNVATPVDWKQGDPCMVLPTLSDDEAKTMFPKGFETVAVPSGKGYLRVTPQPD</sequence>
<feature type="active site" description="Cysteine sulfenic acid (-SOH) intermediate; for peroxidase activity" evidence="9">
    <location>
        <position position="45"/>
    </location>
</feature>
<dbReference type="Proteomes" id="UP000825935">
    <property type="component" value="Chromosome 22"/>
</dbReference>
<evidence type="ECO:0000256" key="1">
    <source>
        <dbReference type="ARBA" id="ARBA00022559"/>
    </source>
</evidence>
<dbReference type="PROSITE" id="PS51352">
    <property type="entry name" value="THIOREDOXIN_2"/>
    <property type="match status" value="1"/>
</dbReference>
<dbReference type="InterPro" id="IPR019479">
    <property type="entry name" value="Peroxiredoxin_C"/>
</dbReference>
<organism evidence="11 12">
    <name type="scientific">Ceratopteris richardii</name>
    <name type="common">Triangle waterfern</name>
    <dbReference type="NCBI Taxonomy" id="49495"/>
    <lineage>
        <taxon>Eukaryota</taxon>
        <taxon>Viridiplantae</taxon>
        <taxon>Streptophyta</taxon>
        <taxon>Embryophyta</taxon>
        <taxon>Tracheophyta</taxon>
        <taxon>Polypodiopsida</taxon>
        <taxon>Polypodiidae</taxon>
        <taxon>Polypodiales</taxon>
        <taxon>Pteridineae</taxon>
        <taxon>Pteridaceae</taxon>
        <taxon>Parkerioideae</taxon>
        <taxon>Ceratopteris</taxon>
    </lineage>
</organism>
<comment type="catalytic activity">
    <reaction evidence="7 8">
        <text>a hydroperoxide + [thioredoxin]-dithiol = an alcohol + [thioredoxin]-disulfide + H2O</text>
        <dbReference type="Rhea" id="RHEA:62620"/>
        <dbReference type="Rhea" id="RHEA-COMP:10698"/>
        <dbReference type="Rhea" id="RHEA-COMP:10700"/>
        <dbReference type="ChEBI" id="CHEBI:15377"/>
        <dbReference type="ChEBI" id="CHEBI:29950"/>
        <dbReference type="ChEBI" id="CHEBI:30879"/>
        <dbReference type="ChEBI" id="CHEBI:35924"/>
        <dbReference type="ChEBI" id="CHEBI:50058"/>
        <dbReference type="EC" id="1.11.1.24"/>
    </reaction>
</comment>
<comment type="function">
    <text evidence="6">Thiol-specific peroxidase that catalyzes the reduction of hydrogen peroxide and organic hydroperoxides to water and alcohols, respectively. Seems to contribute to the inhibition of germination during stress.</text>
</comment>
<comment type="similarity">
    <text evidence="5">Belongs to the peroxiredoxin family. Prx6 subfamily.</text>
</comment>
<dbReference type="FunFam" id="3.30.1020.10:FF:000001">
    <property type="entry name" value="1-Cys peroxiredoxin"/>
    <property type="match status" value="1"/>
</dbReference>
<evidence type="ECO:0000256" key="7">
    <source>
        <dbReference type="ARBA" id="ARBA00049091"/>
    </source>
</evidence>
<keyword evidence="2 8" id="KW-0049">Antioxidant</keyword>
<dbReference type="EC" id="1.11.1.24" evidence="8"/>
<evidence type="ECO:0000313" key="11">
    <source>
        <dbReference type="EMBL" id="KAH7307809.1"/>
    </source>
</evidence>
<dbReference type="Pfam" id="PF00578">
    <property type="entry name" value="AhpC-TSA"/>
    <property type="match status" value="1"/>
</dbReference>
<evidence type="ECO:0000256" key="3">
    <source>
        <dbReference type="ARBA" id="ARBA00023002"/>
    </source>
</evidence>
<dbReference type="GO" id="GO:0005739">
    <property type="term" value="C:mitochondrion"/>
    <property type="evidence" value="ECO:0007669"/>
    <property type="project" value="TreeGrafter"/>
</dbReference>
<keyword evidence="12" id="KW-1185">Reference proteome</keyword>
<dbReference type="PANTHER" id="PTHR43503">
    <property type="entry name" value="MCG48959-RELATED"/>
    <property type="match status" value="1"/>
</dbReference>
<evidence type="ECO:0000259" key="10">
    <source>
        <dbReference type="PROSITE" id="PS51352"/>
    </source>
</evidence>